<dbReference type="EMBL" id="MRVG01000012">
    <property type="protein sequence ID" value="PMB64776.1"/>
    <property type="molecule type" value="Genomic_DNA"/>
</dbReference>
<gene>
    <name evidence="1" type="ORF">BM221_009620</name>
</gene>
<evidence type="ECO:0000313" key="1">
    <source>
        <dbReference type="EMBL" id="PMB64776.1"/>
    </source>
</evidence>
<proteinExistence type="predicted"/>
<reference evidence="1 2" key="1">
    <citation type="journal article" date="2016" name="Appl. Microbiol. Biotechnol.">
        <title>Characterization of T-DNA insertion mutants with decreased virulence in the entomopathogenic fungus Beauveria bassiana JEF-007.</title>
        <authorList>
            <person name="Kim S."/>
            <person name="Lee S.J."/>
            <person name="Nai Y.S."/>
            <person name="Yu J.S."/>
            <person name="Lee M.R."/>
            <person name="Yang Y.T."/>
            <person name="Kim J.S."/>
        </authorList>
    </citation>
    <scope>NUCLEOTIDE SEQUENCE [LARGE SCALE GENOMIC DNA]</scope>
    <source>
        <strain evidence="1 2">JEF-007</strain>
    </source>
</reference>
<accession>A0A2N6NC01</accession>
<comment type="caution">
    <text evidence="1">The sequence shown here is derived from an EMBL/GenBank/DDBJ whole genome shotgun (WGS) entry which is preliminary data.</text>
</comment>
<evidence type="ECO:0000313" key="2">
    <source>
        <dbReference type="Proteomes" id="UP000235728"/>
    </source>
</evidence>
<name>A0A2N6NC01_BEABA</name>
<dbReference type="AlphaFoldDB" id="A0A2N6NC01"/>
<sequence>MWCYIVPLAPPPPPPPPPPPMALVIPVYPAPTAVYAPAPPMSLTSKSHCTTRWSDGTTRNCHTTRWSGYTSYPYW</sequence>
<organism evidence="1 2">
    <name type="scientific">Beauveria bassiana</name>
    <name type="common">White muscardine disease fungus</name>
    <name type="synonym">Tritirachium shiotae</name>
    <dbReference type="NCBI Taxonomy" id="176275"/>
    <lineage>
        <taxon>Eukaryota</taxon>
        <taxon>Fungi</taxon>
        <taxon>Dikarya</taxon>
        <taxon>Ascomycota</taxon>
        <taxon>Pezizomycotina</taxon>
        <taxon>Sordariomycetes</taxon>
        <taxon>Hypocreomycetidae</taxon>
        <taxon>Hypocreales</taxon>
        <taxon>Cordycipitaceae</taxon>
        <taxon>Beauveria</taxon>
    </lineage>
</organism>
<dbReference type="Proteomes" id="UP000235728">
    <property type="component" value="Unassembled WGS sequence"/>
</dbReference>
<protein>
    <submittedName>
        <fullName evidence="1">Uncharacterized protein</fullName>
    </submittedName>
</protein>